<dbReference type="EMBL" id="LCIZ01000030">
    <property type="protein sequence ID" value="KKT66208.1"/>
    <property type="molecule type" value="Genomic_DNA"/>
</dbReference>
<dbReference type="AlphaFoldDB" id="A0A0G1J4E7"/>
<evidence type="ECO:0000256" key="1">
    <source>
        <dbReference type="ARBA" id="ARBA00004167"/>
    </source>
</evidence>
<sequence>MGTKYLNTKYDEGFTPIKSGFTLVELLVVMAIISILATVIIGGFRSSQMRGKDAQRKSDLKQIANALEIFFADYGRYPPASGTQVAACSYNPANGTGTACAWGSGQMSDGKTTYMRTLPADPISSQNYVYRVSSTFNRFQLFARLENPEDKNCIGGNCANPGVTATCGGGNLCNFGVTSTNTSPTDTLP</sequence>
<evidence type="ECO:0000256" key="2">
    <source>
        <dbReference type="ARBA" id="ARBA00022481"/>
    </source>
</evidence>
<reference evidence="7 8" key="1">
    <citation type="journal article" date="2015" name="Nature">
        <title>rRNA introns, odd ribosomes, and small enigmatic genomes across a large radiation of phyla.</title>
        <authorList>
            <person name="Brown C.T."/>
            <person name="Hug L.A."/>
            <person name="Thomas B.C."/>
            <person name="Sharon I."/>
            <person name="Castelle C.J."/>
            <person name="Singh A."/>
            <person name="Wilkins M.J."/>
            <person name="Williams K.H."/>
            <person name="Banfield J.F."/>
        </authorList>
    </citation>
    <scope>NUCLEOTIDE SEQUENCE [LARGE SCALE GENOMIC DNA]</scope>
</reference>
<dbReference type="GO" id="GO:0016020">
    <property type="term" value="C:membrane"/>
    <property type="evidence" value="ECO:0007669"/>
    <property type="project" value="UniProtKB-SubCell"/>
</dbReference>
<accession>A0A0G1J4E7</accession>
<dbReference type="InterPro" id="IPR000983">
    <property type="entry name" value="Bac_GSPG_pilin"/>
</dbReference>
<dbReference type="NCBIfam" id="TIGR02532">
    <property type="entry name" value="IV_pilin_GFxxxE"/>
    <property type="match status" value="1"/>
</dbReference>
<dbReference type="SUPFAM" id="SSF54523">
    <property type="entry name" value="Pili subunits"/>
    <property type="match status" value="1"/>
</dbReference>
<gene>
    <name evidence="7" type="ORF">UW61_C0030G0010</name>
</gene>
<comment type="subcellular location">
    <subcellularLocation>
        <location evidence="1">Membrane</location>
        <topology evidence="1">Single-pass membrane protein</topology>
    </subcellularLocation>
</comment>
<comment type="caution">
    <text evidence="7">The sequence shown here is derived from an EMBL/GenBank/DDBJ whole genome shotgun (WGS) entry which is preliminary data.</text>
</comment>
<dbReference type="GO" id="GO:0015628">
    <property type="term" value="P:protein secretion by the type II secretion system"/>
    <property type="evidence" value="ECO:0007669"/>
    <property type="project" value="InterPro"/>
</dbReference>
<evidence type="ECO:0000256" key="5">
    <source>
        <dbReference type="ARBA" id="ARBA00023136"/>
    </source>
</evidence>
<name>A0A0G1J4E7_9BACT</name>
<keyword evidence="4 6" id="KW-1133">Transmembrane helix</keyword>
<dbReference type="Pfam" id="PF07963">
    <property type="entry name" value="N_methyl"/>
    <property type="match status" value="1"/>
</dbReference>
<dbReference type="InterPro" id="IPR012902">
    <property type="entry name" value="N_methyl_site"/>
</dbReference>
<evidence type="ECO:0000256" key="3">
    <source>
        <dbReference type="ARBA" id="ARBA00022692"/>
    </source>
</evidence>
<evidence type="ECO:0000256" key="4">
    <source>
        <dbReference type="ARBA" id="ARBA00022989"/>
    </source>
</evidence>
<keyword evidence="5 6" id="KW-0472">Membrane</keyword>
<dbReference type="GO" id="GO:0015627">
    <property type="term" value="C:type II protein secretion system complex"/>
    <property type="evidence" value="ECO:0007669"/>
    <property type="project" value="InterPro"/>
</dbReference>
<dbReference type="PRINTS" id="PR00813">
    <property type="entry name" value="BCTERIALGSPG"/>
</dbReference>
<evidence type="ECO:0000313" key="7">
    <source>
        <dbReference type="EMBL" id="KKT66208.1"/>
    </source>
</evidence>
<proteinExistence type="predicted"/>
<feature type="transmembrane region" description="Helical" evidence="6">
    <location>
        <begin position="20"/>
        <end position="44"/>
    </location>
</feature>
<keyword evidence="2" id="KW-0488">Methylation</keyword>
<dbReference type="Proteomes" id="UP000033901">
    <property type="component" value="Unassembled WGS sequence"/>
</dbReference>
<dbReference type="Gene3D" id="3.30.700.10">
    <property type="entry name" value="Glycoprotein, Type 4 Pilin"/>
    <property type="match status" value="1"/>
</dbReference>
<dbReference type="PANTHER" id="PTHR30093">
    <property type="entry name" value="GENERAL SECRETION PATHWAY PROTEIN G"/>
    <property type="match status" value="1"/>
</dbReference>
<evidence type="ECO:0000313" key="8">
    <source>
        <dbReference type="Proteomes" id="UP000033901"/>
    </source>
</evidence>
<evidence type="ECO:0000256" key="6">
    <source>
        <dbReference type="SAM" id="Phobius"/>
    </source>
</evidence>
<organism evidence="7 8">
    <name type="scientific">Candidatus Curtissbacteria bacterium GW2011_GWC1_44_33</name>
    <dbReference type="NCBI Taxonomy" id="1618413"/>
    <lineage>
        <taxon>Bacteria</taxon>
        <taxon>Candidatus Curtissiibacteriota</taxon>
    </lineage>
</organism>
<dbReference type="InterPro" id="IPR045584">
    <property type="entry name" value="Pilin-like"/>
</dbReference>
<dbReference type="PANTHER" id="PTHR30093:SF44">
    <property type="entry name" value="TYPE II SECRETION SYSTEM CORE PROTEIN G"/>
    <property type="match status" value="1"/>
</dbReference>
<dbReference type="PROSITE" id="PS00409">
    <property type="entry name" value="PROKAR_NTER_METHYL"/>
    <property type="match status" value="1"/>
</dbReference>
<protein>
    <submittedName>
        <fullName evidence="7">Uncharacterized protein</fullName>
    </submittedName>
</protein>
<keyword evidence="3 6" id="KW-0812">Transmembrane</keyword>